<keyword evidence="1" id="KW-0677">Repeat</keyword>
<feature type="repeat" description="ANK" evidence="3">
    <location>
        <begin position="120"/>
        <end position="150"/>
    </location>
</feature>
<organism evidence="4 5">
    <name type="scientific">Hyaloscypha hepaticicola</name>
    <dbReference type="NCBI Taxonomy" id="2082293"/>
    <lineage>
        <taxon>Eukaryota</taxon>
        <taxon>Fungi</taxon>
        <taxon>Dikarya</taxon>
        <taxon>Ascomycota</taxon>
        <taxon>Pezizomycotina</taxon>
        <taxon>Leotiomycetes</taxon>
        <taxon>Helotiales</taxon>
        <taxon>Hyaloscyphaceae</taxon>
        <taxon>Hyaloscypha</taxon>
    </lineage>
</organism>
<dbReference type="PROSITE" id="PS50088">
    <property type="entry name" value="ANK_REPEAT"/>
    <property type="match status" value="3"/>
</dbReference>
<dbReference type="InterPro" id="IPR050745">
    <property type="entry name" value="Multifunctional_regulatory"/>
</dbReference>
<dbReference type="AlphaFoldDB" id="A0A2J6PWZ8"/>
<gene>
    <name evidence="4" type="ORF">NA56DRAFT_706450</name>
</gene>
<proteinExistence type="predicted"/>
<dbReference type="PANTHER" id="PTHR24189">
    <property type="entry name" value="MYOTROPHIN"/>
    <property type="match status" value="1"/>
</dbReference>
<evidence type="ECO:0000256" key="1">
    <source>
        <dbReference type="ARBA" id="ARBA00022737"/>
    </source>
</evidence>
<dbReference type="PANTHER" id="PTHR24189:SF50">
    <property type="entry name" value="ANKYRIN REPEAT AND SOCS BOX PROTEIN 2"/>
    <property type="match status" value="1"/>
</dbReference>
<reference evidence="4 5" key="1">
    <citation type="submission" date="2016-05" db="EMBL/GenBank/DDBJ databases">
        <title>A degradative enzymes factory behind the ericoid mycorrhizal symbiosis.</title>
        <authorList>
            <consortium name="DOE Joint Genome Institute"/>
            <person name="Martino E."/>
            <person name="Morin E."/>
            <person name="Grelet G."/>
            <person name="Kuo A."/>
            <person name="Kohler A."/>
            <person name="Daghino S."/>
            <person name="Barry K."/>
            <person name="Choi C."/>
            <person name="Cichocki N."/>
            <person name="Clum A."/>
            <person name="Copeland A."/>
            <person name="Hainaut M."/>
            <person name="Haridas S."/>
            <person name="Labutti K."/>
            <person name="Lindquist E."/>
            <person name="Lipzen A."/>
            <person name="Khouja H.-R."/>
            <person name="Murat C."/>
            <person name="Ohm R."/>
            <person name="Olson A."/>
            <person name="Spatafora J."/>
            <person name="Veneault-Fourrey C."/>
            <person name="Henrissat B."/>
            <person name="Grigoriev I."/>
            <person name="Martin F."/>
            <person name="Perotto S."/>
        </authorList>
    </citation>
    <scope>NUCLEOTIDE SEQUENCE [LARGE SCALE GENOMIC DNA]</scope>
    <source>
        <strain evidence="4 5">UAMH 7357</strain>
    </source>
</reference>
<dbReference type="OrthoDB" id="3200163at2759"/>
<dbReference type="InterPro" id="IPR002110">
    <property type="entry name" value="Ankyrin_rpt"/>
</dbReference>
<dbReference type="Gene3D" id="1.25.40.20">
    <property type="entry name" value="Ankyrin repeat-containing domain"/>
    <property type="match status" value="2"/>
</dbReference>
<evidence type="ECO:0000256" key="2">
    <source>
        <dbReference type="ARBA" id="ARBA00023043"/>
    </source>
</evidence>
<name>A0A2J6PWZ8_9HELO</name>
<dbReference type="SUPFAM" id="SSF48403">
    <property type="entry name" value="Ankyrin repeat"/>
    <property type="match status" value="1"/>
</dbReference>
<keyword evidence="5" id="KW-1185">Reference proteome</keyword>
<evidence type="ECO:0000256" key="3">
    <source>
        <dbReference type="PROSITE-ProRule" id="PRU00023"/>
    </source>
</evidence>
<protein>
    <submittedName>
        <fullName evidence="4">Ankyrin</fullName>
    </submittedName>
</protein>
<dbReference type="EMBL" id="KZ613493">
    <property type="protein sequence ID" value="PMD18538.1"/>
    <property type="molecule type" value="Genomic_DNA"/>
</dbReference>
<dbReference type="InterPro" id="IPR036770">
    <property type="entry name" value="Ankyrin_rpt-contain_sf"/>
</dbReference>
<dbReference type="Proteomes" id="UP000235672">
    <property type="component" value="Unassembled WGS sequence"/>
</dbReference>
<feature type="repeat" description="ANK" evidence="3">
    <location>
        <begin position="292"/>
        <end position="324"/>
    </location>
</feature>
<feature type="repeat" description="ANK" evidence="3">
    <location>
        <begin position="151"/>
        <end position="183"/>
    </location>
</feature>
<accession>A0A2J6PWZ8</accession>
<dbReference type="STRING" id="1745343.A0A2J6PWZ8"/>
<evidence type="ECO:0000313" key="5">
    <source>
        <dbReference type="Proteomes" id="UP000235672"/>
    </source>
</evidence>
<sequence>MSLGSDTLDLLLSCTSWNSGGRHLEVVETLLKLGIDFSTSPAPQFESWPKPCPDDMAGEFSISVIPPDPFFVEFLTAILRTNQDFGGATALHQAILHRSIKSVRLLIEKSRPLENNINFLGQTPLHIAICSPSRLKLLLDAGHDINARDRNGVTPLMYASAMNRITAVSILIRRGADLFLQDYLEKYDFIMYAAVRNNWFLIWHAVEVIESRDPSLLVGTFSRIISSPNPPLFSEEGRTWEKYCLLCIVSKLRNLNVIFEDMRTLIHVVKLPRCAYLLIEHGFTAMNQQDQQGEHPLFAITKFLDPKLARLLIEKGSDINLRNHKGHNVLCQVLGRLRHPQENEIKRILEYLDMLLENGADVNSTDDCICNCNPAGCLPISGLSLKTQWFIYRCNNPCWIFEWLYILVDHEKLVEAKANALSILRQVKFDEKGLVHTCCHLGSASNGLVPEDEFWEISRLIEVDKLNDEMTIWEARGFNEIVAELISRFKNLSTASKERECFSPKEHQAENPSPGQSQKDLEYEIDHKQDVFYSPLDMIFRSGFLDGLDFSLMEYNDAEDCFQEYISGLKLARNGDLSGRATFLTQLSKALNVSFE</sequence>
<keyword evidence="2 3" id="KW-0040">ANK repeat</keyword>
<dbReference type="Pfam" id="PF12796">
    <property type="entry name" value="Ank_2"/>
    <property type="match status" value="1"/>
</dbReference>
<evidence type="ECO:0000313" key="4">
    <source>
        <dbReference type="EMBL" id="PMD18538.1"/>
    </source>
</evidence>
<dbReference type="PROSITE" id="PS50297">
    <property type="entry name" value="ANK_REP_REGION"/>
    <property type="match status" value="1"/>
</dbReference>
<dbReference type="SMART" id="SM00248">
    <property type="entry name" value="ANK"/>
    <property type="match status" value="5"/>
</dbReference>